<evidence type="ECO:0000313" key="3">
    <source>
        <dbReference type="Proteomes" id="UP000052978"/>
    </source>
</evidence>
<organism evidence="2 3">
    <name type="scientific">Myotis brandtii</name>
    <name type="common">Brandt's bat</name>
    <dbReference type="NCBI Taxonomy" id="109478"/>
    <lineage>
        <taxon>Eukaryota</taxon>
        <taxon>Metazoa</taxon>
        <taxon>Chordata</taxon>
        <taxon>Craniata</taxon>
        <taxon>Vertebrata</taxon>
        <taxon>Euteleostomi</taxon>
        <taxon>Mammalia</taxon>
        <taxon>Eutheria</taxon>
        <taxon>Laurasiatheria</taxon>
        <taxon>Chiroptera</taxon>
        <taxon>Yangochiroptera</taxon>
        <taxon>Vespertilionidae</taxon>
        <taxon>Myotis</taxon>
    </lineage>
</organism>
<evidence type="ECO:0000313" key="2">
    <source>
        <dbReference type="EMBL" id="EPQ12092.1"/>
    </source>
</evidence>
<feature type="compositionally biased region" description="Low complexity" evidence="1">
    <location>
        <begin position="20"/>
        <end position="30"/>
    </location>
</feature>
<keyword evidence="2" id="KW-0808">Transferase</keyword>
<dbReference type="GO" id="GO:0016301">
    <property type="term" value="F:kinase activity"/>
    <property type="evidence" value="ECO:0007669"/>
    <property type="project" value="UniProtKB-KW"/>
</dbReference>
<dbReference type="EMBL" id="KE163446">
    <property type="protein sequence ID" value="EPQ12092.1"/>
    <property type="molecule type" value="Genomic_DNA"/>
</dbReference>
<keyword evidence="2" id="KW-0418">Kinase</keyword>
<feature type="region of interest" description="Disordered" evidence="1">
    <location>
        <begin position="1"/>
        <end position="136"/>
    </location>
</feature>
<name>S7PU78_MYOBR</name>
<gene>
    <name evidence="2" type="ORF">D623_10005202</name>
</gene>
<dbReference type="Proteomes" id="UP000052978">
    <property type="component" value="Unassembled WGS sequence"/>
</dbReference>
<reference evidence="2 3" key="1">
    <citation type="journal article" date="2013" name="Nat. Commun.">
        <title>Genome analysis reveals insights into physiology and longevity of the Brandt's bat Myotis brandtii.</title>
        <authorList>
            <person name="Seim I."/>
            <person name="Fang X."/>
            <person name="Xiong Z."/>
            <person name="Lobanov A.V."/>
            <person name="Huang Z."/>
            <person name="Ma S."/>
            <person name="Feng Y."/>
            <person name="Turanov A.A."/>
            <person name="Zhu Y."/>
            <person name="Lenz T.L."/>
            <person name="Gerashchenko M.V."/>
            <person name="Fan D."/>
            <person name="Hee Yim S."/>
            <person name="Yao X."/>
            <person name="Jordan D."/>
            <person name="Xiong Y."/>
            <person name="Ma Y."/>
            <person name="Lyapunov A.N."/>
            <person name="Chen G."/>
            <person name="Kulakova O.I."/>
            <person name="Sun Y."/>
            <person name="Lee S.G."/>
            <person name="Bronson R.T."/>
            <person name="Moskalev A.A."/>
            <person name="Sunyaev S.R."/>
            <person name="Zhang G."/>
            <person name="Krogh A."/>
            <person name="Wang J."/>
            <person name="Gladyshev V.N."/>
        </authorList>
    </citation>
    <scope>NUCLEOTIDE SEQUENCE [LARGE SCALE GENOMIC DNA]</scope>
</reference>
<accession>S7PU78</accession>
<keyword evidence="3" id="KW-1185">Reference proteome</keyword>
<proteinExistence type="predicted"/>
<dbReference type="AlphaFoldDB" id="S7PU78"/>
<feature type="compositionally biased region" description="Polar residues" evidence="1">
    <location>
        <begin position="1"/>
        <end position="10"/>
    </location>
</feature>
<evidence type="ECO:0000256" key="1">
    <source>
        <dbReference type="SAM" id="MobiDB-lite"/>
    </source>
</evidence>
<protein>
    <submittedName>
        <fullName evidence="2">Serine/threonine-protein kinase ULK1</fullName>
    </submittedName>
</protein>
<sequence length="164" mass="16771">MQQLQKTLTSPAEAAGFLQGSRDSGGSSKDSSCDTDDFVMVPAQFPGDLVAEAAGGKPPPDSLMCSGTSPLGFARASPSPPSHAEHGAALARKLSLGGGRPYTPSPQVGTIPERLGWSGVPSPQGAEMRGGRSPRPEDFCPHSAAVAARCTSAFVHVVLRGFSP</sequence>